<accession>A0A9J5Y0Q6</accession>
<comment type="caution">
    <text evidence="1">The sequence shown here is derived from an EMBL/GenBank/DDBJ whole genome shotgun (WGS) entry which is preliminary data.</text>
</comment>
<reference evidence="1 2" key="1">
    <citation type="submission" date="2020-09" db="EMBL/GenBank/DDBJ databases">
        <title>De no assembly of potato wild relative species, Solanum commersonii.</title>
        <authorList>
            <person name="Cho K."/>
        </authorList>
    </citation>
    <scope>NUCLEOTIDE SEQUENCE [LARGE SCALE GENOMIC DNA]</scope>
    <source>
        <strain evidence="1">LZ3.2</strain>
        <tissue evidence="1">Leaf</tissue>
    </source>
</reference>
<proteinExistence type="predicted"/>
<gene>
    <name evidence="1" type="ORF">H5410_043446</name>
</gene>
<evidence type="ECO:0000313" key="1">
    <source>
        <dbReference type="EMBL" id="KAG5592932.1"/>
    </source>
</evidence>
<evidence type="ECO:0000313" key="2">
    <source>
        <dbReference type="Proteomes" id="UP000824120"/>
    </source>
</evidence>
<dbReference type="Proteomes" id="UP000824120">
    <property type="component" value="Chromosome 8"/>
</dbReference>
<protein>
    <submittedName>
        <fullName evidence="1">Uncharacterized protein</fullName>
    </submittedName>
</protein>
<keyword evidence="2" id="KW-1185">Reference proteome</keyword>
<dbReference type="EMBL" id="JACXVP010000008">
    <property type="protein sequence ID" value="KAG5592932.1"/>
    <property type="molecule type" value="Genomic_DNA"/>
</dbReference>
<name>A0A9J5Y0Q6_SOLCO</name>
<dbReference type="PANTHER" id="PTHR35307:SF3">
    <property type="entry name" value="DUF4220 DOMAIN-CONTAINING PROTEIN"/>
    <property type="match status" value="1"/>
</dbReference>
<dbReference type="OrthoDB" id="1915303at2759"/>
<dbReference type="AlphaFoldDB" id="A0A9J5Y0Q6"/>
<sequence>MQEKTSQISGGRAAELVWLDVDLCYKWLDVDLQKTATEGQNPKDMLEGLSEKAKQRFIEFRKKDLTVCPKESPSKWPTNMLPANCMYGNCQTLLVSSDIIEFENSKIMLDKLSTMIMDITGACLTNLQRAMQCHHGTIKERSKGVRSAILLLGKAENILEILRSQPLPSSAPDQLAKIDHWCTISKGDYLSCGSSLTSNCTPTSQSSFDLYVAVD</sequence>
<organism evidence="1 2">
    <name type="scientific">Solanum commersonii</name>
    <name type="common">Commerson's wild potato</name>
    <name type="synonym">Commerson's nightshade</name>
    <dbReference type="NCBI Taxonomy" id="4109"/>
    <lineage>
        <taxon>Eukaryota</taxon>
        <taxon>Viridiplantae</taxon>
        <taxon>Streptophyta</taxon>
        <taxon>Embryophyta</taxon>
        <taxon>Tracheophyta</taxon>
        <taxon>Spermatophyta</taxon>
        <taxon>Magnoliopsida</taxon>
        <taxon>eudicotyledons</taxon>
        <taxon>Gunneridae</taxon>
        <taxon>Pentapetalae</taxon>
        <taxon>asterids</taxon>
        <taxon>lamiids</taxon>
        <taxon>Solanales</taxon>
        <taxon>Solanaceae</taxon>
        <taxon>Solanoideae</taxon>
        <taxon>Solaneae</taxon>
        <taxon>Solanum</taxon>
    </lineage>
</organism>
<dbReference type="PANTHER" id="PTHR35307">
    <property type="entry name" value="PROTEIN, PUTATIVE-RELATED"/>
    <property type="match status" value="1"/>
</dbReference>